<evidence type="ECO:0000256" key="5">
    <source>
        <dbReference type="ARBA" id="ARBA00022989"/>
    </source>
</evidence>
<accession>A0ABM1SJE7</accession>
<dbReference type="RefSeq" id="XP_022243753.1">
    <property type="nucleotide sequence ID" value="XM_022388045.1"/>
</dbReference>
<keyword evidence="4" id="KW-0812">Transmembrane</keyword>
<evidence type="ECO:0000256" key="7">
    <source>
        <dbReference type="ARBA" id="ARBA00023136"/>
    </source>
</evidence>
<sequence>MSACYSLKAGSTSILTFLFQLPINREKYPQNQDFHISSRTASMVHSFRDYQNKFRGYFLFTFVRHPFSRLVSFYRDRILHHYMLNNTHPVPGQRDVYINLPTPLEHLHGQKISFRKFIHTVINSDFRNLSTFDHHWVPMWRMCAPCHINYNFFGKVETMMNDFSYLSSRLGLTREFKQGQSLLWQHQSAKSNASSESMIQEYIDQLTHEESSQLYKMYQLDFELYDYHFKNFR</sequence>
<dbReference type="GeneID" id="111086188"/>
<organism evidence="10 11">
    <name type="scientific">Limulus polyphemus</name>
    <name type="common">Atlantic horseshoe crab</name>
    <dbReference type="NCBI Taxonomy" id="6850"/>
    <lineage>
        <taxon>Eukaryota</taxon>
        <taxon>Metazoa</taxon>
        <taxon>Ecdysozoa</taxon>
        <taxon>Arthropoda</taxon>
        <taxon>Chelicerata</taxon>
        <taxon>Merostomata</taxon>
        <taxon>Xiphosura</taxon>
        <taxon>Limulidae</taxon>
        <taxon>Limulus</taxon>
    </lineage>
</organism>
<dbReference type="PANTHER" id="PTHR12137:SF54">
    <property type="entry name" value="CARBOHYDRATE SULFOTRANSFERASE"/>
    <property type="match status" value="1"/>
</dbReference>
<dbReference type="EC" id="2.8.2.-" evidence="9"/>
<protein>
    <recommendedName>
        <fullName evidence="9">Carbohydrate sulfotransferase</fullName>
        <ecNumber evidence="9">2.8.2.-</ecNumber>
    </recommendedName>
</protein>
<evidence type="ECO:0000256" key="2">
    <source>
        <dbReference type="ARBA" id="ARBA00006339"/>
    </source>
</evidence>
<evidence type="ECO:0000256" key="3">
    <source>
        <dbReference type="ARBA" id="ARBA00022679"/>
    </source>
</evidence>
<proteinExistence type="inferred from homology"/>
<keyword evidence="10" id="KW-1185">Reference proteome</keyword>
<keyword evidence="9" id="KW-0735">Signal-anchor</keyword>
<name>A0ABM1SJE7_LIMPO</name>
<keyword evidence="5" id="KW-1133">Transmembrane helix</keyword>
<evidence type="ECO:0000256" key="1">
    <source>
        <dbReference type="ARBA" id="ARBA00004323"/>
    </source>
</evidence>
<keyword evidence="6 9" id="KW-0333">Golgi apparatus</keyword>
<evidence type="ECO:0000256" key="6">
    <source>
        <dbReference type="ARBA" id="ARBA00023034"/>
    </source>
</evidence>
<evidence type="ECO:0000256" key="4">
    <source>
        <dbReference type="ARBA" id="ARBA00022692"/>
    </source>
</evidence>
<keyword evidence="3 9" id="KW-0808">Transferase</keyword>
<reference evidence="11" key="1">
    <citation type="submission" date="2025-08" db="UniProtKB">
        <authorList>
            <consortium name="RefSeq"/>
        </authorList>
    </citation>
    <scope>IDENTIFICATION</scope>
    <source>
        <tissue evidence="11">Muscle</tissue>
    </source>
</reference>
<gene>
    <name evidence="11" type="primary">LOC111086188</name>
</gene>
<dbReference type="Pfam" id="PF03567">
    <property type="entry name" value="Sulfotransfer_2"/>
    <property type="match status" value="1"/>
</dbReference>
<dbReference type="PANTHER" id="PTHR12137">
    <property type="entry name" value="CARBOHYDRATE SULFOTRANSFERASE"/>
    <property type="match status" value="1"/>
</dbReference>
<dbReference type="InterPro" id="IPR005331">
    <property type="entry name" value="Sulfotransferase"/>
</dbReference>
<keyword evidence="9" id="KW-0119">Carbohydrate metabolism</keyword>
<evidence type="ECO:0000256" key="8">
    <source>
        <dbReference type="ARBA" id="ARBA00023180"/>
    </source>
</evidence>
<evidence type="ECO:0000313" key="11">
    <source>
        <dbReference type="RefSeq" id="XP_022243753.1"/>
    </source>
</evidence>
<keyword evidence="8 9" id="KW-0325">Glycoprotein</keyword>
<comment type="subcellular location">
    <subcellularLocation>
        <location evidence="1 9">Golgi apparatus membrane</location>
        <topology evidence="1 9">Single-pass type II membrane protein</topology>
    </subcellularLocation>
</comment>
<comment type="similarity">
    <text evidence="2 9">Belongs to the sulfotransferase 2 family.</text>
</comment>
<dbReference type="Proteomes" id="UP000694941">
    <property type="component" value="Unplaced"/>
</dbReference>
<keyword evidence="7" id="KW-0472">Membrane</keyword>
<dbReference type="InterPro" id="IPR018011">
    <property type="entry name" value="Carb_sulfotrans_8-10"/>
</dbReference>
<evidence type="ECO:0000313" key="10">
    <source>
        <dbReference type="Proteomes" id="UP000694941"/>
    </source>
</evidence>
<evidence type="ECO:0000256" key="9">
    <source>
        <dbReference type="RuleBase" id="RU364020"/>
    </source>
</evidence>